<dbReference type="RefSeq" id="XP_004346121.1">
    <property type="nucleotide sequence ID" value="XM_004346071.2"/>
</dbReference>
<dbReference type="EMBL" id="KE346368">
    <property type="protein sequence ID" value="KJE94890.1"/>
    <property type="molecule type" value="Genomic_DNA"/>
</dbReference>
<dbReference type="AlphaFoldDB" id="A0A0D2WS31"/>
<feature type="compositionally biased region" description="Acidic residues" evidence="1">
    <location>
        <begin position="323"/>
        <end position="343"/>
    </location>
</feature>
<name>A0A0D2WS31_CAPO3</name>
<feature type="compositionally biased region" description="Low complexity" evidence="1">
    <location>
        <begin position="116"/>
        <end position="127"/>
    </location>
</feature>
<evidence type="ECO:0000313" key="2">
    <source>
        <dbReference type="EMBL" id="KJE94890.1"/>
    </source>
</evidence>
<dbReference type="InParanoid" id="A0A0D2WS31"/>
<dbReference type="PhylomeDB" id="A0A0D2WS31"/>
<reference evidence="3" key="1">
    <citation type="submission" date="2011-02" db="EMBL/GenBank/DDBJ databases">
        <title>The Genome Sequence of Capsaspora owczarzaki ATCC 30864.</title>
        <authorList>
            <person name="Russ C."/>
            <person name="Cuomo C."/>
            <person name="Burger G."/>
            <person name="Gray M.W."/>
            <person name="Holland P.W.H."/>
            <person name="King N."/>
            <person name="Lang F.B.F."/>
            <person name="Roger A.J."/>
            <person name="Ruiz-Trillo I."/>
            <person name="Young S.K."/>
            <person name="Zeng Q."/>
            <person name="Gargeya S."/>
            <person name="Alvarado L."/>
            <person name="Berlin A."/>
            <person name="Chapman S.B."/>
            <person name="Chen Z."/>
            <person name="Freedman E."/>
            <person name="Gellesch M."/>
            <person name="Goldberg J."/>
            <person name="Griggs A."/>
            <person name="Gujja S."/>
            <person name="Heilman E."/>
            <person name="Heiman D."/>
            <person name="Howarth C."/>
            <person name="Mehta T."/>
            <person name="Neiman D."/>
            <person name="Pearson M."/>
            <person name="Roberts A."/>
            <person name="Saif S."/>
            <person name="Shea T."/>
            <person name="Shenoy N."/>
            <person name="Sisk P."/>
            <person name="Stolte C."/>
            <person name="Sykes S."/>
            <person name="White J."/>
            <person name="Yandava C."/>
            <person name="Haas B."/>
            <person name="Nusbaum C."/>
            <person name="Birren B."/>
        </authorList>
    </citation>
    <scope>NUCLEOTIDE SEQUENCE</scope>
    <source>
        <strain evidence="3">ATCC 30864</strain>
    </source>
</reference>
<feature type="region of interest" description="Disordered" evidence="1">
    <location>
        <begin position="37"/>
        <end position="129"/>
    </location>
</feature>
<feature type="compositionally biased region" description="Low complexity" evidence="1">
    <location>
        <begin position="37"/>
        <end position="48"/>
    </location>
</feature>
<feature type="region of interest" description="Disordered" evidence="1">
    <location>
        <begin position="307"/>
        <end position="343"/>
    </location>
</feature>
<evidence type="ECO:0000313" key="3">
    <source>
        <dbReference type="Proteomes" id="UP000008743"/>
    </source>
</evidence>
<protein>
    <submittedName>
        <fullName evidence="2">Uncharacterized protein</fullName>
    </submittedName>
</protein>
<sequence length="343" mass="37260">MSSDYERQRQANIRANMERLAMLGLAKGPVAASAAAVAGKVAAASPRAAARRNTVAVGEAPSPAETAPGTTLRRSSRSRTSTLRYEPEQEDDVQDERKPAAPRTKQSPKVKHGGESSRPSSSSSSGRSCKDMMACVETLQTTWLGRQLPLPAVGAGLKTAVMALVAGTRSAPAFPRLSGVQQWKNAVCLFVNLDGNTYDNTFSQAQGGFAMTWFASAQTNMDSPVIQRLLKAERYDLKNDDSAPSRQSTEAGLHKPEVVLLFCRLLMEPYVYCGRLALVWVDPKTSPLKFTWFLKDSSSMMASCPDFQAMLPPQLGGTRGTSNDDDSANEDEEEEEEEEEDQD</sequence>
<feature type="compositionally biased region" description="Low complexity" evidence="1">
    <location>
        <begin position="70"/>
        <end position="84"/>
    </location>
</feature>
<dbReference type="eggNOG" id="ENOG502RDHS">
    <property type="taxonomic scope" value="Eukaryota"/>
</dbReference>
<dbReference type="STRING" id="595528.A0A0D2WS31"/>
<gene>
    <name evidence="2" type="ORF">CAOG_005448</name>
</gene>
<dbReference type="OrthoDB" id="337735at2759"/>
<organism evidence="2 3">
    <name type="scientific">Capsaspora owczarzaki (strain ATCC 30864)</name>
    <dbReference type="NCBI Taxonomy" id="595528"/>
    <lineage>
        <taxon>Eukaryota</taxon>
        <taxon>Filasterea</taxon>
        <taxon>Capsaspora</taxon>
    </lineage>
</organism>
<evidence type="ECO:0000256" key="1">
    <source>
        <dbReference type="SAM" id="MobiDB-lite"/>
    </source>
</evidence>
<accession>A0A0D2WS31</accession>
<dbReference type="OMA" id="RMSGIQE"/>
<keyword evidence="3" id="KW-1185">Reference proteome</keyword>
<dbReference type="Proteomes" id="UP000008743">
    <property type="component" value="Unassembled WGS sequence"/>
</dbReference>
<proteinExistence type="predicted"/>